<accession>A0A7J8N8N7</accession>
<dbReference type="Proteomes" id="UP000593572">
    <property type="component" value="Unassembled WGS sequence"/>
</dbReference>
<gene>
    <name evidence="1" type="ORF">Golob_000654</name>
</gene>
<dbReference type="EMBL" id="JABEZX010000013">
    <property type="protein sequence ID" value="MBA0573378.1"/>
    <property type="molecule type" value="Genomic_DNA"/>
</dbReference>
<comment type="caution">
    <text evidence="1">The sequence shown here is derived from an EMBL/GenBank/DDBJ whole genome shotgun (WGS) entry which is preliminary data.</text>
</comment>
<organism evidence="1 2">
    <name type="scientific">Gossypium lobatum</name>
    <dbReference type="NCBI Taxonomy" id="34289"/>
    <lineage>
        <taxon>Eukaryota</taxon>
        <taxon>Viridiplantae</taxon>
        <taxon>Streptophyta</taxon>
        <taxon>Embryophyta</taxon>
        <taxon>Tracheophyta</taxon>
        <taxon>Spermatophyta</taxon>
        <taxon>Magnoliopsida</taxon>
        <taxon>eudicotyledons</taxon>
        <taxon>Gunneridae</taxon>
        <taxon>Pentapetalae</taxon>
        <taxon>rosids</taxon>
        <taxon>malvids</taxon>
        <taxon>Malvales</taxon>
        <taxon>Malvaceae</taxon>
        <taxon>Malvoideae</taxon>
        <taxon>Gossypium</taxon>
    </lineage>
</organism>
<sequence>MFSSLMQQLQIVTGETTSHYHEELNCHFVILLQEWMIQITY</sequence>
<evidence type="ECO:0000313" key="1">
    <source>
        <dbReference type="EMBL" id="MBA0573378.1"/>
    </source>
</evidence>
<keyword evidence="2" id="KW-1185">Reference proteome</keyword>
<protein>
    <submittedName>
        <fullName evidence="1">Uncharacterized protein</fullName>
    </submittedName>
</protein>
<dbReference type="AlphaFoldDB" id="A0A7J8N8N7"/>
<name>A0A7J8N8N7_9ROSI</name>
<reference evidence="1 2" key="1">
    <citation type="journal article" date="2019" name="Genome Biol. Evol.">
        <title>Insights into the evolution of the New World diploid cottons (Gossypium, subgenus Houzingenia) based on genome sequencing.</title>
        <authorList>
            <person name="Grover C.E."/>
            <person name="Arick M.A. 2nd"/>
            <person name="Thrash A."/>
            <person name="Conover J.L."/>
            <person name="Sanders W.S."/>
            <person name="Peterson D.G."/>
            <person name="Frelichowski J.E."/>
            <person name="Scheffler J.A."/>
            <person name="Scheffler B.E."/>
            <person name="Wendel J.F."/>
        </authorList>
    </citation>
    <scope>NUCLEOTIDE SEQUENCE [LARGE SCALE GENOMIC DNA]</scope>
    <source>
        <strain evidence="1">157</strain>
        <tissue evidence="1">Leaf</tissue>
    </source>
</reference>
<proteinExistence type="predicted"/>
<evidence type="ECO:0000313" key="2">
    <source>
        <dbReference type="Proteomes" id="UP000593572"/>
    </source>
</evidence>